<organism evidence="1 2">
    <name type="scientific">Colletotrichum fioriniae PJ7</name>
    <dbReference type="NCBI Taxonomy" id="1445577"/>
    <lineage>
        <taxon>Eukaryota</taxon>
        <taxon>Fungi</taxon>
        <taxon>Dikarya</taxon>
        <taxon>Ascomycota</taxon>
        <taxon>Pezizomycotina</taxon>
        <taxon>Sordariomycetes</taxon>
        <taxon>Hypocreomycetidae</taxon>
        <taxon>Glomerellales</taxon>
        <taxon>Glomerellaceae</taxon>
        <taxon>Colletotrichum</taxon>
        <taxon>Colletotrichum acutatum species complex</taxon>
    </lineage>
</organism>
<accession>A0A010S4H4</accession>
<keyword evidence="2" id="KW-1185">Reference proteome</keyword>
<gene>
    <name evidence="1" type="ORF">CFIO01_09966</name>
</gene>
<dbReference type="Pfam" id="PF03659">
    <property type="entry name" value="Glyco_hydro_71"/>
    <property type="match status" value="2"/>
</dbReference>
<comment type="caution">
    <text evidence="1">The sequence shown here is derived from an EMBL/GenBank/DDBJ whole genome shotgun (WGS) entry which is preliminary data.</text>
</comment>
<name>A0A010S4H4_9PEZI</name>
<reference evidence="1 2" key="1">
    <citation type="submission" date="2014-02" db="EMBL/GenBank/DDBJ databases">
        <title>The genome sequence of Colletotrichum fioriniae PJ7.</title>
        <authorList>
            <person name="Baroncelli R."/>
            <person name="Thon M.R."/>
        </authorList>
    </citation>
    <scope>NUCLEOTIDE SEQUENCE [LARGE SCALE GENOMIC DNA]</scope>
    <source>
        <strain evidence="1 2">PJ7</strain>
    </source>
</reference>
<protein>
    <recommendedName>
        <fullName evidence="3">Mutanase</fullName>
    </recommendedName>
</protein>
<dbReference type="Gene3D" id="3.20.20.80">
    <property type="entry name" value="Glycosidases"/>
    <property type="match status" value="1"/>
</dbReference>
<dbReference type="InterPro" id="IPR005197">
    <property type="entry name" value="Glyco_hydro_71"/>
</dbReference>
<dbReference type="Proteomes" id="UP000020467">
    <property type="component" value="Unassembled WGS sequence"/>
</dbReference>
<evidence type="ECO:0008006" key="3">
    <source>
        <dbReference type="Google" id="ProtNLM"/>
    </source>
</evidence>
<dbReference type="CDD" id="cd11577">
    <property type="entry name" value="GH71"/>
    <property type="match status" value="1"/>
</dbReference>
<dbReference type="eggNOG" id="ENOG502SICX">
    <property type="taxonomic scope" value="Eukaryota"/>
</dbReference>
<proteinExistence type="predicted"/>
<dbReference type="AlphaFoldDB" id="A0A010S4H4"/>
<sequence>MRFLHGVEALAGVLSMARWSLARQRASFAHYMLSKENNSLHVPFSLKCNNCIDLCQLGTITAEHARKDIEAAKATGFDGFALNVGDATASFIDRCLSLLFDTAESIGGFGLCISMDVWASGDACFHGRDCCDGPMNYAWIFQKYKGRPSYYQWNGMPVTGTFSAADIEAPAWMSWKESLSNEMFFIPDFDATLGYYEAADGWCKLYMVPLSSIQYKNSYKTNVYRPGQHALPKRMELVLDTVKQADFVQFLTWNDGPESHYIAELWHEQNSDAQPWLYMNQERFSHTGWQPLVASLNHAFKNRLDANSMTPQNGAVAVGAMWHRSMIDGVTRNAAVQTVYTEKPSGYDDWSLFNQAFYSIVLKPGLEPEYTVVIRSGDEVITMALSSGINYNNGAGSIKAGAQSMEIQDPSGKTIMTARSKYCVSSGCPQGIYNMSYLVSPFEDGKNDADCKSIGAEVMPITSDLDAPVRGDDDDWTCTICDTTKVTLLTPASKKWSMGKTDDALEDFAARWKEKRFDYYRAYASNWSSAGSTCFSFDTVFPCGMGPLITSAWLLCSHLHEQDQHSFNVWLSAVAEATSIAQDIKDTFIDTFAYDPLKDVATQLISWILSQVFVVVGSQAFSGLSRIIGESEVAEGACTEMYGLAVEQINKQLEKIEGNKMTTVSDLAKMINMMNDIQTTTLYATMATYFNEEDPSFFNSQVRSGTWLKPAAESFTSLNLAKTMRQIFYGGLIQQSWNANPTMDPVVVVVDGESSDWGSLAATDIIASTYSAYKLNGNANGYNIAESNDNKQKDSNGNKQATLYPEGFRTPGVFSIPVCDYETAYKNFVAVGGWYHGPYDKCENYPCCSCEELGMKCDD</sequence>
<evidence type="ECO:0000313" key="1">
    <source>
        <dbReference type="EMBL" id="EXF85544.1"/>
    </source>
</evidence>
<dbReference type="KEGG" id="cfj:CFIO01_09966"/>
<dbReference type="GO" id="GO:0051118">
    <property type="term" value="F:glucan endo-1,3-alpha-glucosidase activity"/>
    <property type="evidence" value="ECO:0007669"/>
    <property type="project" value="InterPro"/>
</dbReference>
<dbReference type="OrthoDB" id="3257981at2759"/>
<evidence type="ECO:0000313" key="2">
    <source>
        <dbReference type="Proteomes" id="UP000020467"/>
    </source>
</evidence>
<dbReference type="HOGENOM" id="CLU_332881_0_0_1"/>
<dbReference type="EMBL" id="JARH01000086">
    <property type="protein sequence ID" value="EXF85544.1"/>
    <property type="molecule type" value="Genomic_DNA"/>
</dbReference>